<dbReference type="Gene3D" id="1.10.8.430">
    <property type="entry name" value="Helical domain of apoptotic protease-activating factors"/>
    <property type="match status" value="1"/>
</dbReference>
<dbReference type="InterPro" id="IPR003593">
    <property type="entry name" value="AAA+_ATPase"/>
</dbReference>
<evidence type="ECO:0000313" key="3">
    <source>
        <dbReference type="EMBL" id="KXK62811.1"/>
    </source>
</evidence>
<dbReference type="SUPFAM" id="SSF52540">
    <property type="entry name" value="P-loop containing nucleoside triphosphate hydrolases"/>
    <property type="match status" value="1"/>
</dbReference>
<dbReference type="SMART" id="SM00028">
    <property type="entry name" value="TPR"/>
    <property type="match status" value="4"/>
</dbReference>
<feature type="compositionally biased region" description="Basic and acidic residues" evidence="1">
    <location>
        <begin position="881"/>
        <end position="898"/>
    </location>
</feature>
<dbReference type="Gene3D" id="1.25.40.10">
    <property type="entry name" value="Tetratricopeptide repeat domain"/>
    <property type="match status" value="2"/>
</dbReference>
<gene>
    <name evidence="3" type="ORF">AWW66_06395</name>
</gene>
<dbReference type="Pfam" id="PF13424">
    <property type="entry name" value="TPR_12"/>
    <property type="match status" value="2"/>
</dbReference>
<feature type="domain" description="AAA+ ATPase" evidence="2">
    <location>
        <begin position="161"/>
        <end position="295"/>
    </location>
</feature>
<dbReference type="Pfam" id="PF00931">
    <property type="entry name" value="NB-ARC"/>
    <property type="match status" value="1"/>
</dbReference>
<dbReference type="InterPro" id="IPR011990">
    <property type="entry name" value="TPR-like_helical_dom_sf"/>
</dbReference>
<dbReference type="EMBL" id="LRQV01000013">
    <property type="protein sequence ID" value="KXK62811.1"/>
    <property type="molecule type" value="Genomic_DNA"/>
</dbReference>
<proteinExistence type="predicted"/>
<keyword evidence="4" id="KW-1185">Reference proteome</keyword>
<reference evidence="3 4" key="1">
    <citation type="submission" date="2016-01" db="EMBL/GenBank/DDBJ databases">
        <title>Whole genome sequence and analysis of Micromonospora rosaria DSM 803, which can produce antibacterial substance rosamicin.</title>
        <authorList>
            <person name="Yang H."/>
            <person name="He X."/>
            <person name="Zhu D."/>
        </authorList>
    </citation>
    <scope>NUCLEOTIDE SEQUENCE [LARGE SCALE GENOMIC DNA]</scope>
    <source>
        <strain evidence="3 4">DSM 803</strain>
    </source>
</reference>
<dbReference type="Gene3D" id="3.40.50.300">
    <property type="entry name" value="P-loop containing nucleotide triphosphate hydrolases"/>
    <property type="match status" value="1"/>
</dbReference>
<sequence length="905" mass="97229">MTVSQLSLDPPRPEGATTPAEYVAALRALRLWSGLTFRQLAAKASASGDHLAVSTLASVLSRATLPRREVVAGFVRACGMDAPTVAAWVTARDALLARSGHPAEPDPPPEHPPPAPTVRPGRSAPGMLPPDIADFTGRAAHVRALRDLLTRQAAPGPGPGVRVVAAISGMGGVGKTTLALHVAHLLAEEYPDGQLWVNLRDAQGSPLDPGDVLARFLRALGVDPRAVPDGQSERAEIYRTLLAGRRVLVVLDNAGAEQQIRPLLPGAPTCAVIVTSRLRLTGIEGARHIELDLFTPDEAIRLLARITDDDRVLSRVDQAAEIVEYCGGLPLAVRIAGARLAARPAWRLAHLAALLGDERRRLDRLATGDLAVRASLALSYRELDEEPRRLFRLLAHFDLPDFPTWLAALVLDCPFEQAAEHVETLVDAQLLTVAGADAADQVRYRFHDLVRLFAVESAADDSEEAVTQALVRGFGGWIVLAERLVPAIPGPCFALISSPAPRPTIDWAWEYLRDVDPLRWFDAERAAMVAATRQACRLGLADLAVDLAGRLEKYFDLRGMYADWASLDTEVLAVCRQAGNLLGEAVMRRGLIDVLTWSADTGDGAAMAQLHADSVRLLEMFDALGHDPGSSDAAVMCSWALTAAGSYPEAVTMAERALRLATRSGHLGGEARAHLALAVATFEQGQVDTATTHTAAALDRARQLGNPRWEATALQFSGIGHRELGNLDESHRLLTESLRISRAYRDDYTAALTLLALAHLHFTRGDPGAREAAEMALALSREYHMVHHLAEALQLLGEIELAEGRPARAVPHLEESVSLWRTRGWLSFQAATLTSLGRARLDADPQGARDAFQEAHALLTRLGRTDQAARLVGLIDAAARAHAEGPSGRREPAGDGAHDPAGGDT</sequence>
<organism evidence="3 4">
    <name type="scientific">Micromonospora rosaria</name>
    <dbReference type="NCBI Taxonomy" id="47874"/>
    <lineage>
        <taxon>Bacteria</taxon>
        <taxon>Bacillati</taxon>
        <taxon>Actinomycetota</taxon>
        <taxon>Actinomycetes</taxon>
        <taxon>Micromonosporales</taxon>
        <taxon>Micromonosporaceae</taxon>
        <taxon>Micromonospora</taxon>
    </lineage>
</organism>
<dbReference type="InterPro" id="IPR042197">
    <property type="entry name" value="Apaf_helical"/>
</dbReference>
<dbReference type="InterPro" id="IPR019734">
    <property type="entry name" value="TPR_rpt"/>
</dbReference>
<evidence type="ECO:0000259" key="2">
    <source>
        <dbReference type="SMART" id="SM00382"/>
    </source>
</evidence>
<dbReference type="PANTHER" id="PTHR47691:SF3">
    <property type="entry name" value="HTH-TYPE TRANSCRIPTIONAL REGULATOR RV0890C-RELATED"/>
    <property type="match status" value="1"/>
</dbReference>
<feature type="region of interest" description="Disordered" evidence="1">
    <location>
        <begin position="98"/>
        <end position="126"/>
    </location>
</feature>
<dbReference type="Pfam" id="PF13560">
    <property type="entry name" value="HTH_31"/>
    <property type="match status" value="1"/>
</dbReference>
<dbReference type="InterPro" id="IPR002182">
    <property type="entry name" value="NB-ARC"/>
</dbReference>
<comment type="caution">
    <text evidence="3">The sequence shown here is derived from an EMBL/GenBank/DDBJ whole genome shotgun (WGS) entry which is preliminary data.</text>
</comment>
<dbReference type="Proteomes" id="UP000070620">
    <property type="component" value="Unassembled WGS sequence"/>
</dbReference>
<dbReference type="InterPro" id="IPR027417">
    <property type="entry name" value="P-loop_NTPase"/>
</dbReference>
<dbReference type="GO" id="GO:0043531">
    <property type="term" value="F:ADP binding"/>
    <property type="evidence" value="ECO:0007669"/>
    <property type="project" value="InterPro"/>
</dbReference>
<dbReference type="AlphaFoldDB" id="A0A136PWB0"/>
<evidence type="ECO:0000256" key="1">
    <source>
        <dbReference type="SAM" id="MobiDB-lite"/>
    </source>
</evidence>
<dbReference type="SUPFAM" id="SSF48452">
    <property type="entry name" value="TPR-like"/>
    <property type="match status" value="2"/>
</dbReference>
<dbReference type="SMART" id="SM00382">
    <property type="entry name" value="AAA"/>
    <property type="match status" value="1"/>
</dbReference>
<feature type="region of interest" description="Disordered" evidence="1">
    <location>
        <begin position="881"/>
        <end position="905"/>
    </location>
</feature>
<evidence type="ECO:0000313" key="4">
    <source>
        <dbReference type="Proteomes" id="UP000070620"/>
    </source>
</evidence>
<protein>
    <recommendedName>
        <fullName evidence="2">AAA+ ATPase domain-containing protein</fullName>
    </recommendedName>
</protein>
<dbReference type="PRINTS" id="PR00364">
    <property type="entry name" value="DISEASERSIST"/>
</dbReference>
<accession>A0A136PWB0</accession>
<name>A0A136PWB0_9ACTN</name>
<dbReference type="PANTHER" id="PTHR47691">
    <property type="entry name" value="REGULATOR-RELATED"/>
    <property type="match status" value="1"/>
</dbReference>